<protein>
    <recommendedName>
        <fullName evidence="4">VIT family protein</fullName>
    </recommendedName>
</protein>
<dbReference type="AlphaFoldDB" id="A0A316G182"/>
<feature type="transmembrane region" description="Helical" evidence="1">
    <location>
        <begin position="44"/>
        <end position="65"/>
    </location>
</feature>
<evidence type="ECO:0000313" key="3">
    <source>
        <dbReference type="Proteomes" id="UP000245390"/>
    </source>
</evidence>
<evidence type="ECO:0000313" key="2">
    <source>
        <dbReference type="EMBL" id="PWK54568.1"/>
    </source>
</evidence>
<evidence type="ECO:0000256" key="1">
    <source>
        <dbReference type="SAM" id="Phobius"/>
    </source>
</evidence>
<keyword evidence="1" id="KW-0472">Membrane</keyword>
<organism evidence="2 3">
    <name type="scientific">Silicimonas algicola</name>
    <dbReference type="NCBI Taxonomy" id="1826607"/>
    <lineage>
        <taxon>Bacteria</taxon>
        <taxon>Pseudomonadati</taxon>
        <taxon>Pseudomonadota</taxon>
        <taxon>Alphaproteobacteria</taxon>
        <taxon>Rhodobacterales</taxon>
        <taxon>Paracoccaceae</taxon>
    </lineage>
</organism>
<keyword evidence="1" id="KW-0812">Transmembrane</keyword>
<feature type="transmembrane region" description="Helical" evidence="1">
    <location>
        <begin position="71"/>
        <end position="95"/>
    </location>
</feature>
<keyword evidence="3" id="KW-1185">Reference proteome</keyword>
<sequence length="96" mass="9859">MSVWGRGSFTIRLFAQYGADLGRDLAVGAAVPPAMVLLMPRPTLVAGVSAASLLFLALLGAWAAGANVVKAIWRVTFWGTLAVALTGIGAVFGSVQ</sequence>
<proteinExistence type="predicted"/>
<reference evidence="2 3" key="1">
    <citation type="submission" date="2018-05" db="EMBL/GenBank/DDBJ databases">
        <title>Genomic Encyclopedia of Type Strains, Phase IV (KMG-IV): sequencing the most valuable type-strain genomes for metagenomic binning, comparative biology and taxonomic classification.</title>
        <authorList>
            <person name="Goeker M."/>
        </authorList>
    </citation>
    <scope>NUCLEOTIDE SEQUENCE [LARGE SCALE GENOMIC DNA]</scope>
    <source>
        <strain evidence="2 3">DSM 103371</strain>
    </source>
</reference>
<gene>
    <name evidence="2" type="ORF">C8D95_1112</name>
</gene>
<evidence type="ECO:0008006" key="4">
    <source>
        <dbReference type="Google" id="ProtNLM"/>
    </source>
</evidence>
<dbReference type="Proteomes" id="UP000245390">
    <property type="component" value="Unassembled WGS sequence"/>
</dbReference>
<name>A0A316G182_9RHOB</name>
<accession>A0A316G182</accession>
<keyword evidence="1" id="KW-1133">Transmembrane helix</keyword>
<dbReference type="EMBL" id="QGGV01000011">
    <property type="protein sequence ID" value="PWK54568.1"/>
    <property type="molecule type" value="Genomic_DNA"/>
</dbReference>
<comment type="caution">
    <text evidence="2">The sequence shown here is derived from an EMBL/GenBank/DDBJ whole genome shotgun (WGS) entry which is preliminary data.</text>
</comment>